<dbReference type="RefSeq" id="WP_071803601.1">
    <property type="nucleotide sequence ID" value="NZ_MEIA01000059.1"/>
</dbReference>
<feature type="transmembrane region" description="Helical" evidence="2">
    <location>
        <begin position="52"/>
        <end position="74"/>
    </location>
</feature>
<reference evidence="3 4" key="1">
    <citation type="submission" date="2016-09" db="EMBL/GenBank/DDBJ databases">
        <title>Couchioplanes caeruleus draft genome sequence.</title>
        <authorList>
            <person name="Sheehan J."/>
            <person name="Caffrey P."/>
        </authorList>
    </citation>
    <scope>NUCLEOTIDE SEQUENCE [LARGE SCALE GENOMIC DNA]</scope>
    <source>
        <strain evidence="3 4">DSM 43634</strain>
    </source>
</reference>
<evidence type="ECO:0000256" key="1">
    <source>
        <dbReference type="SAM" id="MobiDB-lite"/>
    </source>
</evidence>
<evidence type="ECO:0000256" key="2">
    <source>
        <dbReference type="SAM" id="Phobius"/>
    </source>
</evidence>
<keyword evidence="2" id="KW-0472">Membrane</keyword>
<dbReference type="EMBL" id="MEIA01000059">
    <property type="protein sequence ID" value="OJF15273.1"/>
    <property type="molecule type" value="Genomic_DNA"/>
</dbReference>
<keyword evidence="2" id="KW-0812">Transmembrane</keyword>
<keyword evidence="2" id="KW-1133">Transmembrane helix</keyword>
<evidence type="ECO:0000313" key="3">
    <source>
        <dbReference type="EMBL" id="OJF15273.1"/>
    </source>
</evidence>
<proteinExistence type="predicted"/>
<dbReference type="AlphaFoldDB" id="A0A1K0FR55"/>
<keyword evidence="4" id="KW-1185">Reference proteome</keyword>
<organism evidence="3 4">
    <name type="scientific">Couchioplanes caeruleus subsp. caeruleus</name>
    <dbReference type="NCBI Taxonomy" id="56427"/>
    <lineage>
        <taxon>Bacteria</taxon>
        <taxon>Bacillati</taxon>
        <taxon>Actinomycetota</taxon>
        <taxon>Actinomycetes</taxon>
        <taxon>Micromonosporales</taxon>
        <taxon>Micromonosporaceae</taxon>
        <taxon>Couchioplanes</taxon>
    </lineage>
</organism>
<protein>
    <recommendedName>
        <fullName evidence="5">Peptidase MA superfamily protein</fullName>
    </recommendedName>
</protein>
<dbReference type="SUPFAM" id="SSF55486">
    <property type="entry name" value="Metalloproteases ('zincins'), catalytic domain"/>
    <property type="match status" value="1"/>
</dbReference>
<evidence type="ECO:0000313" key="4">
    <source>
        <dbReference type="Proteomes" id="UP000182486"/>
    </source>
</evidence>
<feature type="compositionally biased region" description="Pro residues" evidence="1">
    <location>
        <begin position="27"/>
        <end position="43"/>
    </location>
</feature>
<name>A0A1K0FR55_9ACTN</name>
<feature type="region of interest" description="Disordered" evidence="1">
    <location>
        <begin position="1"/>
        <end position="46"/>
    </location>
</feature>
<dbReference type="Proteomes" id="UP000182486">
    <property type="component" value="Unassembled WGS sequence"/>
</dbReference>
<sequence>MPHGDDVTTPPAVVPSPRLPHPADSAPLPPLPPLPALPPFPEPAEPRSRGKLVLTGVLALSAAVALGVGAAFIVHDEPLDAPAEAAASIAPAAPIEQANAVLSRQAAALLRGDEKAWLAAVDPRQPKLLARYKTMFRSLRALGVSHFQYQTSIANDKSAAGSLGIFADVAYCLAGDNCVKERGADSAGPPIIAQTLKLKTVKGQWHITSVNNQRRALEHQPVPWENNALATAEGKRVTLVALQGEKDLHRLLPIAEQAATTTDRFAGLVGNPQQRYRIYLAGRKNWKVWYGGIKDQWVVGYALPRNEAGTDVVLNLTKLRNDERLLATTIRHELGHVVTVGGVRRGTRDGTSAMWLKEGIAEYIGWHPRPATASWRRQAVRDAVHSSRPPTSIAVDALGENASAEEGDAFYGLGHFAADCMARKYGERALFTFVRLHLRENRELDPASQEAFGTPFQAVDKACVAWIRDRA</sequence>
<evidence type="ECO:0008006" key="5">
    <source>
        <dbReference type="Google" id="ProtNLM"/>
    </source>
</evidence>
<gene>
    <name evidence="3" type="ORF">BG844_05265</name>
</gene>
<comment type="caution">
    <text evidence="3">The sequence shown here is derived from an EMBL/GenBank/DDBJ whole genome shotgun (WGS) entry which is preliminary data.</text>
</comment>
<accession>A0A1K0FR55</accession>